<dbReference type="AlphaFoldDB" id="A0A5M3MS39"/>
<sequence length="258" mass="29144">MHSLAQVRINTLMYKAFYPRVSISSLPTETLLTIFKLVHKAVHPSRSSHAFLDFHSPATFPYSCAGVCCMWLDVLAMDRRFWARIIIHIDAPYVTRHVVNTFLATLRMRTIEIYVCYRGAPLMDPDIENRRILTAMECIRPHLSRCSNFTLKGLYRSSTVLASRFFDGVSAPEMNKLTSISVITDTDEPAQITTFYCPKMSQLEVDARSLADFVLAIDGRKEGESRSLAPVACRYRPPEIMDALSPKRFGDALIAGLS</sequence>
<proteinExistence type="predicted"/>
<gene>
    <name evidence="1" type="ORF">CONPUDRAFT_154008</name>
</gene>
<evidence type="ECO:0000313" key="1">
    <source>
        <dbReference type="EMBL" id="EIW81465.1"/>
    </source>
</evidence>
<dbReference type="EMBL" id="JH711578">
    <property type="protein sequence ID" value="EIW81465.1"/>
    <property type="molecule type" value="Genomic_DNA"/>
</dbReference>
<dbReference type="KEGG" id="cput:CONPUDRAFT_154008"/>
<evidence type="ECO:0008006" key="3">
    <source>
        <dbReference type="Google" id="ProtNLM"/>
    </source>
</evidence>
<dbReference type="Proteomes" id="UP000053558">
    <property type="component" value="Unassembled WGS sequence"/>
</dbReference>
<comment type="caution">
    <text evidence="1">The sequence shown here is derived from an EMBL/GenBank/DDBJ whole genome shotgun (WGS) entry which is preliminary data.</text>
</comment>
<name>A0A5M3MS39_CONPW</name>
<dbReference type="RefSeq" id="XP_007768797.1">
    <property type="nucleotide sequence ID" value="XM_007770607.1"/>
</dbReference>
<evidence type="ECO:0000313" key="2">
    <source>
        <dbReference type="Proteomes" id="UP000053558"/>
    </source>
</evidence>
<reference evidence="2" key="1">
    <citation type="journal article" date="2012" name="Science">
        <title>The Paleozoic origin of enzymatic lignin decomposition reconstructed from 31 fungal genomes.</title>
        <authorList>
            <person name="Floudas D."/>
            <person name="Binder M."/>
            <person name="Riley R."/>
            <person name="Barry K."/>
            <person name="Blanchette R.A."/>
            <person name="Henrissat B."/>
            <person name="Martinez A.T."/>
            <person name="Otillar R."/>
            <person name="Spatafora J.W."/>
            <person name="Yadav J.S."/>
            <person name="Aerts A."/>
            <person name="Benoit I."/>
            <person name="Boyd A."/>
            <person name="Carlson A."/>
            <person name="Copeland A."/>
            <person name="Coutinho P.M."/>
            <person name="de Vries R.P."/>
            <person name="Ferreira P."/>
            <person name="Findley K."/>
            <person name="Foster B."/>
            <person name="Gaskell J."/>
            <person name="Glotzer D."/>
            <person name="Gorecki P."/>
            <person name="Heitman J."/>
            <person name="Hesse C."/>
            <person name="Hori C."/>
            <person name="Igarashi K."/>
            <person name="Jurgens J.A."/>
            <person name="Kallen N."/>
            <person name="Kersten P."/>
            <person name="Kohler A."/>
            <person name="Kuees U."/>
            <person name="Kumar T.K.A."/>
            <person name="Kuo A."/>
            <person name="LaButti K."/>
            <person name="Larrondo L.F."/>
            <person name="Lindquist E."/>
            <person name="Ling A."/>
            <person name="Lombard V."/>
            <person name="Lucas S."/>
            <person name="Lundell T."/>
            <person name="Martin R."/>
            <person name="McLaughlin D.J."/>
            <person name="Morgenstern I."/>
            <person name="Morin E."/>
            <person name="Murat C."/>
            <person name="Nagy L.G."/>
            <person name="Nolan M."/>
            <person name="Ohm R.A."/>
            <person name="Patyshakuliyeva A."/>
            <person name="Rokas A."/>
            <person name="Ruiz-Duenas F.J."/>
            <person name="Sabat G."/>
            <person name="Salamov A."/>
            <person name="Samejima M."/>
            <person name="Schmutz J."/>
            <person name="Slot J.C."/>
            <person name="St John F."/>
            <person name="Stenlid J."/>
            <person name="Sun H."/>
            <person name="Sun S."/>
            <person name="Syed K."/>
            <person name="Tsang A."/>
            <person name="Wiebenga A."/>
            <person name="Young D."/>
            <person name="Pisabarro A."/>
            <person name="Eastwood D.C."/>
            <person name="Martin F."/>
            <person name="Cullen D."/>
            <person name="Grigoriev I.V."/>
            <person name="Hibbett D.S."/>
        </authorList>
    </citation>
    <scope>NUCLEOTIDE SEQUENCE [LARGE SCALE GENOMIC DNA]</scope>
    <source>
        <strain evidence="2">RWD-64-598 SS2</strain>
    </source>
</reference>
<protein>
    <recommendedName>
        <fullName evidence="3">F-box domain-containing protein</fullName>
    </recommendedName>
</protein>
<dbReference type="GeneID" id="19203202"/>
<dbReference type="OrthoDB" id="3001771at2759"/>
<keyword evidence="2" id="KW-1185">Reference proteome</keyword>
<organism evidence="1 2">
    <name type="scientific">Coniophora puteana (strain RWD-64-598)</name>
    <name type="common">Brown rot fungus</name>
    <dbReference type="NCBI Taxonomy" id="741705"/>
    <lineage>
        <taxon>Eukaryota</taxon>
        <taxon>Fungi</taxon>
        <taxon>Dikarya</taxon>
        <taxon>Basidiomycota</taxon>
        <taxon>Agaricomycotina</taxon>
        <taxon>Agaricomycetes</taxon>
        <taxon>Agaricomycetidae</taxon>
        <taxon>Boletales</taxon>
        <taxon>Coniophorineae</taxon>
        <taxon>Coniophoraceae</taxon>
        <taxon>Coniophora</taxon>
    </lineage>
</organism>
<accession>A0A5M3MS39</accession>